<sequence length="38" mass="4562">MFLSPHTVGFHLRQIFRKLHIRSRVELASYHRTPPADF</sequence>
<gene>
    <name evidence="2" type="ORF">BJ970_001165</name>
</gene>
<name>A0A840Q239_9PSEU</name>
<comment type="caution">
    <text evidence="2">The sequence shown here is derived from an EMBL/GenBank/DDBJ whole genome shotgun (WGS) entry which is preliminary data.</text>
</comment>
<dbReference type="InterPro" id="IPR000792">
    <property type="entry name" value="Tscrpt_reg_LuxR_C"/>
</dbReference>
<dbReference type="GO" id="GO:0006355">
    <property type="term" value="P:regulation of DNA-templated transcription"/>
    <property type="evidence" value="ECO:0007669"/>
    <property type="project" value="InterPro"/>
</dbReference>
<keyword evidence="3" id="KW-1185">Reference proteome</keyword>
<accession>A0A840Q239</accession>
<dbReference type="PROSITE" id="PS50043">
    <property type="entry name" value="HTH_LUXR_2"/>
    <property type="match status" value="1"/>
</dbReference>
<dbReference type="Pfam" id="PF00196">
    <property type="entry name" value="GerE"/>
    <property type="match status" value="1"/>
</dbReference>
<dbReference type="AlphaFoldDB" id="A0A840Q239"/>
<evidence type="ECO:0000313" key="2">
    <source>
        <dbReference type="EMBL" id="MBB5153631.1"/>
    </source>
</evidence>
<dbReference type="InterPro" id="IPR016032">
    <property type="entry name" value="Sig_transdc_resp-reg_C-effctor"/>
</dbReference>
<dbReference type="GO" id="GO:0003677">
    <property type="term" value="F:DNA binding"/>
    <property type="evidence" value="ECO:0007669"/>
    <property type="project" value="UniProtKB-KW"/>
</dbReference>
<proteinExistence type="predicted"/>
<evidence type="ECO:0000313" key="3">
    <source>
        <dbReference type="Proteomes" id="UP000584374"/>
    </source>
</evidence>
<dbReference type="EMBL" id="JACHIW010000001">
    <property type="protein sequence ID" value="MBB5153631.1"/>
    <property type="molecule type" value="Genomic_DNA"/>
</dbReference>
<dbReference type="Proteomes" id="UP000584374">
    <property type="component" value="Unassembled WGS sequence"/>
</dbReference>
<evidence type="ECO:0000259" key="1">
    <source>
        <dbReference type="PROSITE" id="PS50043"/>
    </source>
</evidence>
<reference evidence="2 3" key="1">
    <citation type="submission" date="2020-08" db="EMBL/GenBank/DDBJ databases">
        <title>Sequencing the genomes of 1000 actinobacteria strains.</title>
        <authorList>
            <person name="Klenk H.-P."/>
        </authorList>
    </citation>
    <scope>NUCLEOTIDE SEQUENCE [LARGE SCALE GENOMIC DNA]</scope>
    <source>
        <strain evidence="2 3">DSM 45584</strain>
    </source>
</reference>
<protein>
    <submittedName>
        <fullName evidence="2">DNA-binding CsgD family transcriptional regulator</fullName>
    </submittedName>
</protein>
<feature type="domain" description="HTH luxR-type" evidence="1">
    <location>
        <begin position="1"/>
        <end position="35"/>
    </location>
</feature>
<dbReference type="Gene3D" id="1.10.10.10">
    <property type="entry name" value="Winged helix-like DNA-binding domain superfamily/Winged helix DNA-binding domain"/>
    <property type="match status" value="1"/>
</dbReference>
<dbReference type="SUPFAM" id="SSF46894">
    <property type="entry name" value="C-terminal effector domain of the bipartite response regulators"/>
    <property type="match status" value="1"/>
</dbReference>
<keyword evidence="2" id="KW-0238">DNA-binding</keyword>
<dbReference type="InterPro" id="IPR036388">
    <property type="entry name" value="WH-like_DNA-bd_sf"/>
</dbReference>
<organism evidence="2 3">
    <name type="scientific">Saccharopolyspora phatthalungensis</name>
    <dbReference type="NCBI Taxonomy" id="664693"/>
    <lineage>
        <taxon>Bacteria</taxon>
        <taxon>Bacillati</taxon>
        <taxon>Actinomycetota</taxon>
        <taxon>Actinomycetes</taxon>
        <taxon>Pseudonocardiales</taxon>
        <taxon>Pseudonocardiaceae</taxon>
        <taxon>Saccharopolyspora</taxon>
    </lineage>
</organism>